<dbReference type="NCBIfam" id="NF045937">
    <property type="entry name" value="MSC_0624_12TM"/>
    <property type="match status" value="1"/>
</dbReference>
<evidence type="ECO:0000313" key="3">
    <source>
        <dbReference type="Proteomes" id="UP000001491"/>
    </source>
</evidence>
<keyword evidence="1" id="KW-0812">Transmembrane</keyword>
<keyword evidence="1" id="KW-1133">Transmembrane helix</keyword>
<sequence>MTTNQSLLVNIRNYFLKHNKLIRFVIMLFVFVITLAVLFDNSRSFFNFDKNVFVSNINTIVNPIGNLVKENISVRIARSVVFLFFAFTYLYKSYKLFGLPKKGKIYLILNSIFIVFALANIILFFLFLTTNWIIIFAFSLQIFILIIINYLQWWIENKKHESINYEFRRFLLLKNISYLTMLLFFLFFAIIFAVLVFNYSNVTHGNPITTWLETFIIEAGSLKNSIILIFILTSILIIIGVWFAPQIYFYKRTIQHIYLNKQTFSLLLVPIFAVLIYLIYIAIQTQLKFEVFLIFDKIISGNLIPLISAIIVYTLLLTVFLLTNFSKKIKRFFAKTQISLFLLFITLGFIVGFATTFKNPDSKQVIWIWVISIFYFLVSYIVFAFYRLEVKTYGKYLINLMVALFLIFTIMQSINLDLYVSSITKLSEQNNIRSSLVSNVYLENSSSYFVTLSVISLIISLTKLTFDISKISLVFKGKSSKTK</sequence>
<feature type="transmembrane region" description="Helical" evidence="1">
    <location>
        <begin position="397"/>
        <end position="414"/>
    </location>
</feature>
<feature type="transmembrane region" description="Helical" evidence="1">
    <location>
        <begin position="225"/>
        <end position="244"/>
    </location>
</feature>
<keyword evidence="3" id="KW-1185">Reference proteome</keyword>
<name>C5J6D8_MESCH</name>
<keyword evidence="1" id="KW-0472">Membrane</keyword>
<dbReference type="HOGENOM" id="CLU_530827_0_0_14"/>
<accession>C5J6D8</accession>
<proteinExistence type="predicted"/>
<evidence type="ECO:0000313" key="2">
    <source>
        <dbReference type="EMBL" id="CAT05030.1"/>
    </source>
</evidence>
<feature type="transmembrane region" description="Helical" evidence="1">
    <location>
        <begin position="176"/>
        <end position="197"/>
    </location>
</feature>
<feature type="transmembrane region" description="Helical" evidence="1">
    <location>
        <begin position="72"/>
        <end position="91"/>
    </location>
</feature>
<feature type="transmembrane region" description="Helical" evidence="1">
    <location>
        <begin position="133"/>
        <end position="155"/>
    </location>
</feature>
<organism evidence="2 3">
    <name type="scientific">Mesomycoplasma conjunctivae (strain ATCC 25834 / NCTC 10147 / HRC/581)</name>
    <name type="common">Mycoplasma conjunctivae</name>
    <dbReference type="NCBI Taxonomy" id="572263"/>
    <lineage>
        <taxon>Bacteria</taxon>
        <taxon>Bacillati</taxon>
        <taxon>Mycoplasmatota</taxon>
        <taxon>Mycoplasmoidales</taxon>
        <taxon>Metamycoplasmataceae</taxon>
        <taxon>Mesomycoplasma</taxon>
    </lineage>
</organism>
<protein>
    <submittedName>
        <fullName evidence="2">Uncharacterized protein</fullName>
    </submittedName>
</protein>
<feature type="transmembrane region" description="Helical" evidence="1">
    <location>
        <begin position="366"/>
        <end position="385"/>
    </location>
</feature>
<feature type="transmembrane region" description="Helical" evidence="1">
    <location>
        <begin position="103"/>
        <end position="127"/>
    </location>
</feature>
<feature type="transmembrane region" description="Helical" evidence="1">
    <location>
        <begin position="264"/>
        <end position="283"/>
    </location>
</feature>
<gene>
    <name evidence="2" type="ordered locus">MCJ_003410</name>
</gene>
<feature type="transmembrane region" description="Helical" evidence="1">
    <location>
        <begin position="332"/>
        <end position="354"/>
    </location>
</feature>
<feature type="transmembrane region" description="Helical" evidence="1">
    <location>
        <begin position="21"/>
        <end position="39"/>
    </location>
</feature>
<feature type="transmembrane region" description="Helical" evidence="1">
    <location>
        <begin position="303"/>
        <end position="325"/>
    </location>
</feature>
<reference evidence="3" key="1">
    <citation type="journal article" date="2009" name="BMC Bioinformatics">
        <title>The Mycoplasma conjunctivae genome sequencing, annotation and analysis.</title>
        <authorList>
            <person name="Calderon-Copete S.P."/>
            <person name="Wigger G."/>
            <person name="Wunderlin C."/>
            <person name="Schmidheini T."/>
            <person name="Frey J."/>
            <person name="Quail M.A."/>
            <person name="Falquet L."/>
        </authorList>
    </citation>
    <scope>NUCLEOTIDE SEQUENCE [LARGE SCALE GENOMIC DNA]</scope>
    <source>
        <strain evidence="3">ATCC 25834 / NCTC 10147 / HRC/581</strain>
    </source>
</reference>
<dbReference type="Proteomes" id="UP000001491">
    <property type="component" value="Chromosome"/>
</dbReference>
<dbReference type="eggNOG" id="ENOG5031YG3">
    <property type="taxonomic scope" value="Bacteria"/>
</dbReference>
<dbReference type="EMBL" id="FM864216">
    <property type="protein sequence ID" value="CAT05030.1"/>
    <property type="molecule type" value="Genomic_DNA"/>
</dbReference>
<feature type="transmembrane region" description="Helical" evidence="1">
    <location>
        <begin position="446"/>
        <end position="466"/>
    </location>
</feature>
<dbReference type="AlphaFoldDB" id="C5J6D8"/>
<dbReference type="KEGG" id="mco:MCJ_003410"/>
<evidence type="ECO:0000256" key="1">
    <source>
        <dbReference type="SAM" id="Phobius"/>
    </source>
</evidence>